<sequence length="300" mass="31808">MRVLFAADGWEDWAPALREACPEIELLRQAAPDSVDAILYAPGGDGCDFAAYPSARLVQSLWAGVEKIAPDPALTQPLARMVDPGLTQGMVEYCVGWVMRLHLGMDRYAQDGVWRNEMAPKLAASRRVTVLGAGALGGAVAIALAGLGFDVTTWSQSGRGVGDVPALGGSELGAALARAEILITLLPHTDRTAGLIGADALAAMPEGAALINPGRGVLIEEEALLSALDSGHLRHAVLDVFRTEPLPPDHRFWLHPRVTVTPHIAAATRAETAAPVVAENLRRVQRGETPLFLVDRGKGY</sequence>
<dbReference type="InterPro" id="IPR006140">
    <property type="entry name" value="D-isomer_DH_NAD-bd"/>
</dbReference>
<keyword evidence="5" id="KW-1185">Reference proteome</keyword>
<dbReference type="PANTHER" id="PTHR43333:SF1">
    <property type="entry name" value="D-ISOMER SPECIFIC 2-HYDROXYACID DEHYDROGENASE NAD-BINDING DOMAIN-CONTAINING PROTEIN"/>
    <property type="match status" value="1"/>
</dbReference>
<dbReference type="Pfam" id="PF02826">
    <property type="entry name" value="2-Hacid_dh_C"/>
    <property type="match status" value="1"/>
</dbReference>
<dbReference type="Gene3D" id="3.40.50.720">
    <property type="entry name" value="NAD(P)-binding Rossmann-like Domain"/>
    <property type="match status" value="2"/>
</dbReference>
<keyword evidence="1" id="KW-0560">Oxidoreductase</keyword>
<dbReference type="Proteomes" id="UP000199344">
    <property type="component" value="Unassembled WGS sequence"/>
</dbReference>
<accession>A0A1G7AJT5</accession>
<name>A0A1G7AJT5_9RHOB</name>
<proteinExistence type="predicted"/>
<dbReference type="SUPFAM" id="SSF51735">
    <property type="entry name" value="NAD(P)-binding Rossmann-fold domains"/>
    <property type="match status" value="1"/>
</dbReference>
<evidence type="ECO:0000259" key="3">
    <source>
        <dbReference type="Pfam" id="PF02826"/>
    </source>
</evidence>
<evidence type="ECO:0000256" key="1">
    <source>
        <dbReference type="ARBA" id="ARBA00023002"/>
    </source>
</evidence>
<dbReference type="STRING" id="591205.SAMN05421538_104162"/>
<gene>
    <name evidence="4" type="ORF">SAMN05421538_104162</name>
</gene>
<evidence type="ECO:0000313" key="5">
    <source>
        <dbReference type="Proteomes" id="UP000199344"/>
    </source>
</evidence>
<dbReference type="EMBL" id="FNAH01000004">
    <property type="protein sequence ID" value="SDE14980.1"/>
    <property type="molecule type" value="Genomic_DNA"/>
</dbReference>
<dbReference type="InterPro" id="IPR036291">
    <property type="entry name" value="NAD(P)-bd_dom_sf"/>
</dbReference>
<keyword evidence="4" id="KW-0670">Pyruvate</keyword>
<dbReference type="PANTHER" id="PTHR43333">
    <property type="entry name" value="2-HACID_DH_C DOMAIN-CONTAINING PROTEIN"/>
    <property type="match status" value="1"/>
</dbReference>
<keyword evidence="2" id="KW-0520">NAD</keyword>
<reference evidence="4 5" key="1">
    <citation type="submission" date="2016-10" db="EMBL/GenBank/DDBJ databases">
        <authorList>
            <person name="de Groot N.N."/>
        </authorList>
    </citation>
    <scope>NUCLEOTIDE SEQUENCE [LARGE SCALE GENOMIC DNA]</scope>
    <source>
        <strain evidence="4 5">DSM 22220</strain>
    </source>
</reference>
<dbReference type="OrthoDB" id="9787219at2"/>
<dbReference type="GO" id="GO:0016491">
    <property type="term" value="F:oxidoreductase activity"/>
    <property type="evidence" value="ECO:0007669"/>
    <property type="project" value="UniProtKB-KW"/>
</dbReference>
<dbReference type="GO" id="GO:0051287">
    <property type="term" value="F:NAD binding"/>
    <property type="evidence" value="ECO:0007669"/>
    <property type="project" value="InterPro"/>
</dbReference>
<feature type="domain" description="D-isomer specific 2-hydroxyacid dehydrogenase NAD-binding" evidence="3">
    <location>
        <begin position="100"/>
        <end position="265"/>
    </location>
</feature>
<evidence type="ECO:0000313" key="4">
    <source>
        <dbReference type="EMBL" id="SDE14980.1"/>
    </source>
</evidence>
<dbReference type="AlphaFoldDB" id="A0A1G7AJT5"/>
<dbReference type="RefSeq" id="WP_090522885.1">
    <property type="nucleotide sequence ID" value="NZ_FNAH01000004.1"/>
</dbReference>
<evidence type="ECO:0000256" key="2">
    <source>
        <dbReference type="ARBA" id="ARBA00023027"/>
    </source>
</evidence>
<organism evidence="4 5">
    <name type="scientific">Paracoccus isoporae</name>
    <dbReference type="NCBI Taxonomy" id="591205"/>
    <lineage>
        <taxon>Bacteria</taxon>
        <taxon>Pseudomonadati</taxon>
        <taxon>Pseudomonadota</taxon>
        <taxon>Alphaproteobacteria</taxon>
        <taxon>Rhodobacterales</taxon>
        <taxon>Paracoccaceae</taxon>
        <taxon>Paracoccus</taxon>
    </lineage>
</organism>
<protein>
    <submittedName>
        <fullName evidence="4">Glyoxylate/hydroxypyruvate reductase A</fullName>
    </submittedName>
</protein>